<feature type="transmembrane region" description="Helical" evidence="1">
    <location>
        <begin position="31"/>
        <end position="51"/>
    </location>
</feature>
<organism evidence="2 3">
    <name type="scientific">Funneliformis geosporum</name>
    <dbReference type="NCBI Taxonomy" id="1117311"/>
    <lineage>
        <taxon>Eukaryota</taxon>
        <taxon>Fungi</taxon>
        <taxon>Fungi incertae sedis</taxon>
        <taxon>Mucoromycota</taxon>
        <taxon>Glomeromycotina</taxon>
        <taxon>Glomeromycetes</taxon>
        <taxon>Glomerales</taxon>
        <taxon>Glomeraceae</taxon>
        <taxon>Funneliformis</taxon>
    </lineage>
</organism>
<name>A0A9W4STR7_9GLOM</name>
<dbReference type="EMBL" id="CAMKVN010001925">
    <property type="protein sequence ID" value="CAI2178808.1"/>
    <property type="molecule type" value="Genomic_DNA"/>
</dbReference>
<accession>A0A9W4STR7</accession>
<protein>
    <submittedName>
        <fullName evidence="2">19098_t:CDS:1</fullName>
    </submittedName>
</protein>
<keyword evidence="1" id="KW-1133">Transmembrane helix</keyword>
<keyword evidence="1" id="KW-0812">Transmembrane</keyword>
<dbReference type="Proteomes" id="UP001153678">
    <property type="component" value="Unassembled WGS sequence"/>
</dbReference>
<keyword evidence="1" id="KW-0472">Membrane</keyword>
<evidence type="ECO:0000313" key="3">
    <source>
        <dbReference type="Proteomes" id="UP001153678"/>
    </source>
</evidence>
<reference evidence="2" key="1">
    <citation type="submission" date="2022-08" db="EMBL/GenBank/DDBJ databases">
        <authorList>
            <person name="Kallberg Y."/>
            <person name="Tangrot J."/>
            <person name="Rosling A."/>
        </authorList>
    </citation>
    <scope>NUCLEOTIDE SEQUENCE</scope>
    <source>
        <strain evidence="2">Wild A</strain>
    </source>
</reference>
<evidence type="ECO:0000313" key="2">
    <source>
        <dbReference type="EMBL" id="CAI2178808.1"/>
    </source>
</evidence>
<evidence type="ECO:0000256" key="1">
    <source>
        <dbReference type="SAM" id="Phobius"/>
    </source>
</evidence>
<comment type="caution">
    <text evidence="2">The sequence shown here is derived from an EMBL/GenBank/DDBJ whole genome shotgun (WGS) entry which is preliminary data.</text>
</comment>
<gene>
    <name evidence="2" type="ORF">FWILDA_LOCUS8773</name>
</gene>
<proteinExistence type="predicted"/>
<dbReference type="AlphaFoldDB" id="A0A9W4STR7"/>
<sequence length="73" mass="8189">MYSIFEYEYGVPAKLLLSSSRLIQFNNPNNVRLAEIVGFIITIAASALNLMTTNPALHPQRNKTVSQRPTTRP</sequence>
<keyword evidence="3" id="KW-1185">Reference proteome</keyword>